<evidence type="ECO:0000256" key="1">
    <source>
        <dbReference type="SAM" id="Phobius"/>
    </source>
</evidence>
<dbReference type="Proteomes" id="UP000624041">
    <property type="component" value="Unassembled WGS sequence"/>
</dbReference>
<name>A0A917Y158_9BACI</name>
<comment type="caution">
    <text evidence="2">The sequence shown here is derived from an EMBL/GenBank/DDBJ whole genome shotgun (WGS) entry which is preliminary data.</text>
</comment>
<sequence>MFKKLKKISKLFIILIVCSCFVSIFVFYDLVKKEHFVIKEMDNIENGLYLTLKSNKILYPTARNILVKVDEYTTIIDNHGNKSVIEKGMKVLIEYKIVGFSNPPVTKATKIITLSLN</sequence>
<feature type="transmembrane region" description="Helical" evidence="1">
    <location>
        <begin position="12"/>
        <end position="31"/>
    </location>
</feature>
<keyword evidence="1" id="KW-0472">Membrane</keyword>
<dbReference type="AlphaFoldDB" id="A0A917Y158"/>
<keyword evidence="3" id="KW-1185">Reference proteome</keyword>
<gene>
    <name evidence="2" type="ORF">GCM10007971_24620</name>
</gene>
<keyword evidence="1" id="KW-0812">Transmembrane</keyword>
<organism evidence="2 3">
    <name type="scientific">Oceanobacillus indicireducens</name>
    <dbReference type="NCBI Taxonomy" id="1004261"/>
    <lineage>
        <taxon>Bacteria</taxon>
        <taxon>Bacillati</taxon>
        <taxon>Bacillota</taxon>
        <taxon>Bacilli</taxon>
        <taxon>Bacillales</taxon>
        <taxon>Bacillaceae</taxon>
        <taxon>Oceanobacillus</taxon>
    </lineage>
</organism>
<dbReference type="EMBL" id="BMOS01000017">
    <property type="protein sequence ID" value="GGN60553.1"/>
    <property type="molecule type" value="Genomic_DNA"/>
</dbReference>
<proteinExistence type="predicted"/>
<protein>
    <recommendedName>
        <fullName evidence="4">DUF3221 domain-containing protein</fullName>
    </recommendedName>
</protein>
<evidence type="ECO:0000313" key="2">
    <source>
        <dbReference type="EMBL" id="GGN60553.1"/>
    </source>
</evidence>
<reference evidence="2" key="1">
    <citation type="journal article" date="2014" name="Int. J. Syst. Evol. Microbiol.">
        <title>Complete genome sequence of Corynebacterium casei LMG S-19264T (=DSM 44701T), isolated from a smear-ripened cheese.</title>
        <authorList>
            <consortium name="US DOE Joint Genome Institute (JGI-PGF)"/>
            <person name="Walter F."/>
            <person name="Albersmeier A."/>
            <person name="Kalinowski J."/>
            <person name="Ruckert C."/>
        </authorList>
    </citation>
    <scope>NUCLEOTIDE SEQUENCE</scope>
    <source>
        <strain evidence="2">JCM 17251</strain>
    </source>
</reference>
<dbReference type="RefSeq" id="WP_188857791.1">
    <property type="nucleotide sequence ID" value="NZ_BMOS01000017.1"/>
</dbReference>
<keyword evidence="1" id="KW-1133">Transmembrane helix</keyword>
<evidence type="ECO:0008006" key="4">
    <source>
        <dbReference type="Google" id="ProtNLM"/>
    </source>
</evidence>
<reference evidence="2" key="2">
    <citation type="submission" date="2020-09" db="EMBL/GenBank/DDBJ databases">
        <authorList>
            <person name="Sun Q."/>
            <person name="Ohkuma M."/>
        </authorList>
    </citation>
    <scope>NUCLEOTIDE SEQUENCE</scope>
    <source>
        <strain evidence="2">JCM 17251</strain>
    </source>
</reference>
<evidence type="ECO:0000313" key="3">
    <source>
        <dbReference type="Proteomes" id="UP000624041"/>
    </source>
</evidence>
<accession>A0A917Y158</accession>